<dbReference type="PROSITE" id="PS00704">
    <property type="entry name" value="PROK_CO2_ANHYDRASE_1"/>
    <property type="match status" value="1"/>
</dbReference>
<evidence type="ECO:0000313" key="10">
    <source>
        <dbReference type="Proteomes" id="UP000231632"/>
    </source>
</evidence>
<gene>
    <name evidence="9" type="ORF">MMIC_P2003</name>
</gene>
<keyword evidence="3 6" id="KW-0862">Zinc</keyword>
<dbReference type="GO" id="GO:0015976">
    <property type="term" value="P:carbon utilization"/>
    <property type="evidence" value="ECO:0007669"/>
    <property type="project" value="InterPro"/>
</dbReference>
<dbReference type="SMART" id="SM00947">
    <property type="entry name" value="Pro_CA"/>
    <property type="match status" value="1"/>
</dbReference>
<evidence type="ECO:0000256" key="5">
    <source>
        <dbReference type="ARBA" id="ARBA00048348"/>
    </source>
</evidence>
<dbReference type="NCBIfam" id="NF007756">
    <property type="entry name" value="PRK10437.1"/>
    <property type="match status" value="1"/>
</dbReference>
<organism evidence="9 10">
    <name type="scientific">Mariprofundus micogutta</name>
    <dbReference type="NCBI Taxonomy" id="1921010"/>
    <lineage>
        <taxon>Bacteria</taxon>
        <taxon>Pseudomonadati</taxon>
        <taxon>Pseudomonadota</taxon>
        <taxon>Candidatius Mariprofundia</taxon>
        <taxon>Mariprofundales</taxon>
        <taxon>Mariprofundaceae</taxon>
        <taxon>Mariprofundus</taxon>
    </lineage>
</organism>
<evidence type="ECO:0000256" key="8">
    <source>
        <dbReference type="SAM" id="MobiDB-lite"/>
    </source>
</evidence>
<evidence type="ECO:0000256" key="7">
    <source>
        <dbReference type="RuleBase" id="RU003956"/>
    </source>
</evidence>
<dbReference type="SUPFAM" id="SSF53056">
    <property type="entry name" value="beta-carbonic anhydrase, cab"/>
    <property type="match status" value="1"/>
</dbReference>
<dbReference type="PANTHER" id="PTHR11002:SF76">
    <property type="entry name" value="CARBONIC ANHYDRASE"/>
    <property type="match status" value="1"/>
</dbReference>
<dbReference type="OrthoDB" id="9797527at2"/>
<evidence type="ECO:0000256" key="6">
    <source>
        <dbReference type="PIRSR" id="PIRSR601765-1"/>
    </source>
</evidence>
<evidence type="ECO:0000313" key="9">
    <source>
        <dbReference type="EMBL" id="GAV21024.1"/>
    </source>
</evidence>
<keyword evidence="4 7" id="KW-0456">Lyase</keyword>
<dbReference type="Pfam" id="PF00484">
    <property type="entry name" value="Pro_CA"/>
    <property type="match status" value="1"/>
</dbReference>
<evidence type="ECO:0000256" key="2">
    <source>
        <dbReference type="ARBA" id="ARBA00022723"/>
    </source>
</evidence>
<accession>A0A1L8CQ64</accession>
<comment type="caution">
    <text evidence="9">The sequence shown here is derived from an EMBL/GenBank/DDBJ whole genome shotgun (WGS) entry which is preliminary data.</text>
</comment>
<dbReference type="GO" id="GO:0004089">
    <property type="term" value="F:carbonate dehydratase activity"/>
    <property type="evidence" value="ECO:0007669"/>
    <property type="project" value="UniProtKB-UniRule"/>
</dbReference>
<dbReference type="Proteomes" id="UP000231632">
    <property type="component" value="Unassembled WGS sequence"/>
</dbReference>
<keyword evidence="10" id="KW-1185">Reference proteome</keyword>
<dbReference type="GO" id="GO:0008270">
    <property type="term" value="F:zinc ion binding"/>
    <property type="evidence" value="ECO:0007669"/>
    <property type="project" value="UniProtKB-UniRule"/>
</dbReference>
<comment type="cofactor">
    <cofactor evidence="6">
        <name>Zn(2+)</name>
        <dbReference type="ChEBI" id="CHEBI:29105"/>
    </cofactor>
    <text evidence="6">Binds 1 zinc ion per subunit.</text>
</comment>
<dbReference type="CDD" id="cd00883">
    <property type="entry name" value="beta_CA_cladeA"/>
    <property type="match status" value="1"/>
</dbReference>
<evidence type="ECO:0000256" key="3">
    <source>
        <dbReference type="ARBA" id="ARBA00022833"/>
    </source>
</evidence>
<dbReference type="PROSITE" id="PS00705">
    <property type="entry name" value="PROK_CO2_ANHYDRASE_2"/>
    <property type="match status" value="1"/>
</dbReference>
<reference evidence="9 10" key="1">
    <citation type="journal article" date="2017" name="Arch. Microbiol.">
        <title>Mariprofundus micogutta sp. nov., a novel iron-oxidizing zetaproteobacterium isolated from a deep-sea hydrothermal field at the Bayonnaise knoll of the Izu-Ogasawara arc, and a description of Mariprofundales ord. nov. and Zetaproteobacteria classis nov.</title>
        <authorList>
            <person name="Makita H."/>
            <person name="Tanaka E."/>
            <person name="Mitsunobu S."/>
            <person name="Miyazaki M."/>
            <person name="Nunoura T."/>
            <person name="Uematsu K."/>
            <person name="Takaki Y."/>
            <person name="Nishi S."/>
            <person name="Shimamura S."/>
            <person name="Takai K."/>
        </authorList>
    </citation>
    <scope>NUCLEOTIDE SEQUENCE [LARGE SCALE GENOMIC DNA]</scope>
    <source>
        <strain evidence="9 10">ET2</strain>
    </source>
</reference>
<comment type="catalytic activity">
    <reaction evidence="5 7">
        <text>hydrogencarbonate + H(+) = CO2 + H2O</text>
        <dbReference type="Rhea" id="RHEA:10748"/>
        <dbReference type="ChEBI" id="CHEBI:15377"/>
        <dbReference type="ChEBI" id="CHEBI:15378"/>
        <dbReference type="ChEBI" id="CHEBI:16526"/>
        <dbReference type="ChEBI" id="CHEBI:17544"/>
        <dbReference type="EC" id="4.2.1.1"/>
    </reaction>
</comment>
<feature type="binding site" evidence="6">
    <location>
        <position position="98"/>
    </location>
    <ligand>
        <name>Zn(2+)</name>
        <dbReference type="ChEBI" id="CHEBI:29105"/>
    </ligand>
</feature>
<evidence type="ECO:0000256" key="4">
    <source>
        <dbReference type="ARBA" id="ARBA00023239"/>
    </source>
</evidence>
<dbReference type="EMBL" id="BDFD01000019">
    <property type="protein sequence ID" value="GAV21024.1"/>
    <property type="molecule type" value="Genomic_DNA"/>
</dbReference>
<feature type="binding site" evidence="6">
    <location>
        <position position="42"/>
    </location>
    <ligand>
        <name>Zn(2+)</name>
        <dbReference type="ChEBI" id="CHEBI:29105"/>
    </ligand>
</feature>
<dbReference type="FunFam" id="3.40.1050.10:FF:000001">
    <property type="entry name" value="Carbonic anhydrase"/>
    <property type="match status" value="1"/>
</dbReference>
<feature type="binding site" evidence="6">
    <location>
        <position position="101"/>
    </location>
    <ligand>
        <name>Zn(2+)</name>
        <dbReference type="ChEBI" id="CHEBI:29105"/>
    </ligand>
</feature>
<name>A0A1L8CQ64_9PROT</name>
<dbReference type="STRING" id="1921010.MMIC_P2003"/>
<dbReference type="Gene3D" id="3.40.1050.10">
    <property type="entry name" value="Carbonic anhydrase"/>
    <property type="match status" value="1"/>
</dbReference>
<proteinExistence type="inferred from homology"/>
<keyword evidence="2 6" id="KW-0479">Metal-binding</keyword>
<dbReference type="InterPro" id="IPR015892">
    <property type="entry name" value="Carbonic_anhydrase_CS"/>
</dbReference>
<evidence type="ECO:0000256" key="1">
    <source>
        <dbReference type="ARBA" id="ARBA00006217"/>
    </source>
</evidence>
<sequence>MCDPDKLLDNNREWSMQKLLDDPQFFQRLSEFKTPEFFWIGCSDSRVPANEIIGLEPGRVFVHRNVANQVQHTDLNCLSAAQYAVDVMKVKHIIITGHYDCGGVRAAMQGQHHGIVDNWIRSIRDTYMLHQEALDQLDESQRMNRLCELNVIRQVDNICHTRIVQNAWMRGDELSVHGWIYSLNDGLLHDLNSTKRSPDDVAPLYRVTPSESSSWPAAS</sequence>
<dbReference type="AlphaFoldDB" id="A0A1L8CQ64"/>
<protein>
    <recommendedName>
        <fullName evidence="7">Carbonic anhydrase</fullName>
        <ecNumber evidence="7">4.2.1.1</ecNumber>
    </recommendedName>
    <alternativeName>
        <fullName evidence="7">Carbonate dehydratase</fullName>
    </alternativeName>
</protein>
<dbReference type="PANTHER" id="PTHR11002">
    <property type="entry name" value="CARBONIC ANHYDRASE"/>
    <property type="match status" value="1"/>
</dbReference>
<comment type="similarity">
    <text evidence="1 7">Belongs to the beta-class carbonic anhydrase family.</text>
</comment>
<dbReference type="RefSeq" id="WP_072660328.1">
    <property type="nucleotide sequence ID" value="NZ_BDFD01000019.1"/>
</dbReference>
<feature type="binding site" evidence="6">
    <location>
        <position position="44"/>
    </location>
    <ligand>
        <name>Zn(2+)</name>
        <dbReference type="ChEBI" id="CHEBI:29105"/>
    </ligand>
</feature>
<dbReference type="InterPro" id="IPR036874">
    <property type="entry name" value="Carbonic_anhydrase_sf"/>
</dbReference>
<dbReference type="InterPro" id="IPR001765">
    <property type="entry name" value="Carbonic_anhydrase"/>
</dbReference>
<dbReference type="EC" id="4.2.1.1" evidence="7"/>
<feature type="region of interest" description="Disordered" evidence="8">
    <location>
        <begin position="199"/>
        <end position="219"/>
    </location>
</feature>
<comment type="function">
    <text evidence="7">Reversible hydration of carbon dioxide.</text>
</comment>
<feature type="compositionally biased region" description="Polar residues" evidence="8">
    <location>
        <begin position="209"/>
        <end position="219"/>
    </location>
</feature>